<evidence type="ECO:0000256" key="2">
    <source>
        <dbReference type="ARBA" id="ARBA00008550"/>
    </source>
</evidence>
<dbReference type="InterPro" id="IPR043972">
    <property type="entry name" value="FUZ/MON1/HPS1_longin_1"/>
</dbReference>
<feature type="compositionally biased region" description="Pro residues" evidence="5">
    <location>
        <begin position="397"/>
        <end position="408"/>
    </location>
</feature>
<feature type="domain" description="FUZ/MON1/HPS1 first Longin" evidence="7">
    <location>
        <begin position="820"/>
        <end position="891"/>
    </location>
</feature>
<dbReference type="Pfam" id="PF19037">
    <property type="entry name" value="Fuz_longin_2"/>
    <property type="match status" value="1"/>
</dbReference>
<dbReference type="eggNOG" id="KOG4592">
    <property type="taxonomic scope" value="Eukaryota"/>
</dbReference>
<feature type="compositionally biased region" description="Pro residues" evidence="5">
    <location>
        <begin position="314"/>
        <end position="339"/>
    </location>
</feature>
<dbReference type="Pfam" id="PF09770">
    <property type="entry name" value="PAT1"/>
    <property type="match status" value="1"/>
</dbReference>
<evidence type="ECO:0000256" key="1">
    <source>
        <dbReference type="ARBA" id="ARBA00004245"/>
    </source>
</evidence>
<evidence type="ECO:0000256" key="5">
    <source>
        <dbReference type="SAM" id="MobiDB-lite"/>
    </source>
</evidence>
<feature type="domain" description="FUZ/MON1/HPS1 third Longin" evidence="9">
    <location>
        <begin position="1049"/>
        <end position="1189"/>
    </location>
</feature>
<evidence type="ECO:0000259" key="9">
    <source>
        <dbReference type="Pfam" id="PF19038"/>
    </source>
</evidence>
<dbReference type="AlphaFoldDB" id="C3YG12"/>
<sequence>MADTFFGFDADIPGEDDLGLSAEAELEEDFDRLNDDTFGSGAIDDGDWETNHKKLAELEELRKRDGGSQAIPFSQDALGQVRGQGLAEDMERSINQLMLEDEFDDPAIMSIRKGPLSPDRYNTASPPALLQAETLISPGRQSIWSSPSRSALMGNKVTILQRPSEPAEPRTLPMEVGISSAFQDSAIVSAVPRKSSPPLVPSSARTLEEIERDLRGSGNRAAPSPPLGRAISPGGVSFASPQGNHHPRGGLGMHPIGTPPRTNHMPPGMPMQGPGGMPLQRPLQSPHSLPPGPHPPPPGPHPPPGFHNARPGMSTPPPQHPLPRGHPTPPMRPPFPRTPLRPGMVGPMGFSPHMMRGGERMSPHMMRGGDRVSSPGPGPGPGLMPFMPRSPFQHGRMPPPPHQGPPGGSPMNDTALLHPYHRQILQQREQQFRQRQRGGHHPGGRGMPGPGPHGNRNWRDGPGGFHGGEPRDEYAGLMTQREKEWVVKIQMLQLQSSNPMMEDYYYQAYMSKKMAQEAERPPSQGTSGEGDGPGSSPPKLITPQLKQEHKTYKPAHFEHTLGRVSVSSVNNPRKLIDFAAHAEEDHDMKSGIGKDHRRRELLLLIEKTYSVMLELEDIEKKVMSVSEEERRSLLEARIGMVHQIYNNFGLTADGSNDDQFLHWMCIRKGKSLVGRVLPILPRDNAATVVTCVLRNLAILIRKDTQDEMLPHLSSSVSHVIRNSHLDHLTSFLQAIIQGNDGANLTAAVQNKFGMSVLCSLLTRAETLFNTDVDTPLEEEALWGDLVGQVCKELLSVPEANLASPVKPPTGITNHVSRFVDKQTSTALEQRLSITLIVISVDQRASDSQLQRFLDNVFNSMVLLLGLDELITIKNVERLKRDLRSCYRLIDCLMESSEMYGDVTGCVDVIVCQEQLILQDYLDSFVNSADSTFGCLLVSGKVAVATTKWWDLTGQEMYLLSLLARVLPPGSSKDIPVYLPHGSPNVPHRLLNFQILQGVEVCVLCGPTPSLTEVETELLDRYWRPSMESLRSCLRINLRGFPSNITVHIGVLGLIIMNVDLHKCLGTVHPLSSEESQKQGKSLSIARRRDILRSFYQSVTGTVFPPTPGTTPPEVVENGHGDGLASESPVEPHTEFVHSALDTYVIGEDHKCYATREGPYQIYVLFSKDVPKYALRSISMTTLSSLTKDKLF</sequence>
<name>C3YG12_BRAFL</name>
<comment type="subcellular location">
    <subcellularLocation>
        <location evidence="1">Cytoplasm</location>
        <location evidence="1">Cytoskeleton</location>
    </subcellularLocation>
</comment>
<evidence type="ECO:0000259" key="8">
    <source>
        <dbReference type="Pfam" id="PF19037"/>
    </source>
</evidence>
<evidence type="ECO:0000313" key="10">
    <source>
        <dbReference type="EMBL" id="EEN60817.1"/>
    </source>
</evidence>
<comment type="similarity">
    <text evidence="2">Belongs to the fuzzy family.</text>
</comment>
<dbReference type="GO" id="GO:0016192">
    <property type="term" value="P:vesicle-mediated transport"/>
    <property type="evidence" value="ECO:0007669"/>
    <property type="project" value="InterPro"/>
</dbReference>
<feature type="region of interest" description="Disordered" evidence="5">
    <location>
        <begin position="215"/>
        <end position="345"/>
    </location>
</feature>
<feature type="domain" description="mRNA decay factor PAT1" evidence="6">
    <location>
        <begin position="558"/>
        <end position="771"/>
    </location>
</feature>
<evidence type="ECO:0000256" key="3">
    <source>
        <dbReference type="ARBA" id="ARBA00022490"/>
    </source>
</evidence>
<dbReference type="InterPro" id="IPR043971">
    <property type="entry name" value="FUZ/MON1/HPS1_longin_2"/>
</dbReference>
<feature type="compositionally biased region" description="Basic residues" evidence="5">
    <location>
        <begin position="434"/>
        <end position="443"/>
    </location>
</feature>
<feature type="domain" description="FUZ/MON1/HPS1 second Longin" evidence="8">
    <location>
        <begin position="929"/>
        <end position="1014"/>
    </location>
</feature>
<dbReference type="InParanoid" id="C3YG12"/>
<dbReference type="STRING" id="7739.C3YG12"/>
<dbReference type="InterPro" id="IPR019167">
    <property type="entry name" value="PAT1_dom"/>
</dbReference>
<evidence type="ECO:0000259" key="6">
    <source>
        <dbReference type="Pfam" id="PF09770"/>
    </source>
</evidence>
<protein>
    <recommendedName>
        <fullName evidence="11">mRNA decay factor PAT1 domain-containing protein</fullName>
    </recommendedName>
</protein>
<dbReference type="Pfam" id="PF19036">
    <property type="entry name" value="Fuz_longin_1"/>
    <property type="match status" value="1"/>
</dbReference>
<reference evidence="10" key="1">
    <citation type="journal article" date="2008" name="Nature">
        <title>The amphioxus genome and the evolution of the chordate karyotype.</title>
        <authorList>
            <consortium name="US DOE Joint Genome Institute (JGI-PGF)"/>
            <person name="Putnam N.H."/>
            <person name="Butts T."/>
            <person name="Ferrier D.E.K."/>
            <person name="Furlong R.F."/>
            <person name="Hellsten U."/>
            <person name="Kawashima T."/>
            <person name="Robinson-Rechavi M."/>
            <person name="Shoguchi E."/>
            <person name="Terry A."/>
            <person name="Yu J.-K."/>
            <person name="Benito-Gutierrez E.L."/>
            <person name="Dubchak I."/>
            <person name="Garcia-Fernandez J."/>
            <person name="Gibson-Brown J.J."/>
            <person name="Grigoriev I.V."/>
            <person name="Horton A.C."/>
            <person name="de Jong P.J."/>
            <person name="Jurka J."/>
            <person name="Kapitonov V.V."/>
            <person name="Kohara Y."/>
            <person name="Kuroki Y."/>
            <person name="Lindquist E."/>
            <person name="Lucas S."/>
            <person name="Osoegawa K."/>
            <person name="Pennacchio L.A."/>
            <person name="Salamov A.A."/>
            <person name="Satou Y."/>
            <person name="Sauka-Spengler T."/>
            <person name="Schmutz J."/>
            <person name="Shin-I T."/>
            <person name="Toyoda A."/>
            <person name="Bronner-Fraser M."/>
            <person name="Fujiyama A."/>
            <person name="Holland L.Z."/>
            <person name="Holland P.W.H."/>
            <person name="Satoh N."/>
            <person name="Rokhsar D.S."/>
        </authorList>
    </citation>
    <scope>NUCLEOTIDE SEQUENCE [LARGE SCALE GENOMIC DNA]</scope>
    <source>
        <strain evidence="10">S238N-H82</strain>
        <tissue evidence="10">Testes</tissue>
    </source>
</reference>
<proteinExistence type="inferred from homology"/>
<keyword evidence="3" id="KW-0963">Cytoplasm</keyword>
<feature type="region of interest" description="Disordered" evidence="5">
    <location>
        <begin position="429"/>
        <end position="472"/>
    </location>
</feature>
<feature type="region of interest" description="Disordered" evidence="5">
    <location>
        <begin position="515"/>
        <end position="542"/>
    </location>
</feature>
<dbReference type="InterPro" id="IPR043970">
    <property type="entry name" value="FUZ/MON1/HPS1_longin_3"/>
</dbReference>
<dbReference type="PANTHER" id="PTHR13559:SF1">
    <property type="entry name" value="PROTEIN FUZZY HOMOLOG"/>
    <property type="match status" value="1"/>
</dbReference>
<dbReference type="PANTHER" id="PTHR13559">
    <property type="entry name" value="INTRACELLULAR TRAFFIC PROTEIN-RELATED"/>
    <property type="match status" value="1"/>
</dbReference>
<dbReference type="GO" id="GO:0005856">
    <property type="term" value="C:cytoskeleton"/>
    <property type="evidence" value="ECO:0007669"/>
    <property type="project" value="UniProtKB-SubCell"/>
</dbReference>
<evidence type="ECO:0000256" key="4">
    <source>
        <dbReference type="ARBA" id="ARBA00023212"/>
    </source>
</evidence>
<evidence type="ECO:0008006" key="11">
    <source>
        <dbReference type="Google" id="ProtNLM"/>
    </source>
</evidence>
<feature type="compositionally biased region" description="Pro residues" evidence="5">
    <location>
        <begin position="288"/>
        <end position="305"/>
    </location>
</feature>
<feature type="region of interest" description="Disordered" evidence="5">
    <location>
        <begin position="390"/>
        <end position="412"/>
    </location>
</feature>
<keyword evidence="4" id="KW-0206">Cytoskeleton</keyword>
<organism>
    <name type="scientific">Branchiostoma floridae</name>
    <name type="common">Florida lancelet</name>
    <name type="synonym">Amphioxus</name>
    <dbReference type="NCBI Taxonomy" id="7739"/>
    <lineage>
        <taxon>Eukaryota</taxon>
        <taxon>Metazoa</taxon>
        <taxon>Chordata</taxon>
        <taxon>Cephalochordata</taxon>
        <taxon>Leptocardii</taxon>
        <taxon>Amphioxiformes</taxon>
        <taxon>Branchiostomatidae</taxon>
        <taxon>Branchiostoma</taxon>
    </lineage>
</organism>
<evidence type="ECO:0000259" key="7">
    <source>
        <dbReference type="Pfam" id="PF19036"/>
    </source>
</evidence>
<dbReference type="EMBL" id="GG666510">
    <property type="protein sequence ID" value="EEN60817.1"/>
    <property type="molecule type" value="Genomic_DNA"/>
</dbReference>
<accession>C3YG12</accession>
<gene>
    <name evidence="10" type="ORF">BRAFLDRAFT_119484</name>
</gene>
<dbReference type="InterPro" id="IPR026069">
    <property type="entry name" value="Fuzzy"/>
</dbReference>
<dbReference type="Pfam" id="PF19038">
    <property type="entry name" value="Fuz_longin_3"/>
    <property type="match status" value="1"/>
</dbReference>